<keyword evidence="2" id="KW-1185">Reference proteome</keyword>
<protein>
    <recommendedName>
        <fullName evidence="3">Tetratricopeptide repeat protein</fullName>
    </recommendedName>
</protein>
<dbReference type="AlphaFoldDB" id="A0A7L5BXC4"/>
<dbReference type="EMBL" id="CP049056">
    <property type="protein sequence ID" value="QIE57030.1"/>
    <property type="molecule type" value="Genomic_DNA"/>
</dbReference>
<evidence type="ECO:0000313" key="2">
    <source>
        <dbReference type="Proteomes" id="UP000503336"/>
    </source>
</evidence>
<reference evidence="1 2" key="1">
    <citation type="submission" date="2020-02" db="EMBL/GenBank/DDBJ databases">
        <title>complete genome sequence of Rhodobacteraceae bacterium.</title>
        <authorList>
            <person name="Park J."/>
            <person name="Kim Y.-S."/>
            <person name="Kim K.-H."/>
        </authorList>
    </citation>
    <scope>NUCLEOTIDE SEQUENCE [LARGE SCALE GENOMIC DNA]</scope>
    <source>
        <strain evidence="1 2">RR4-56</strain>
    </source>
</reference>
<sequence>MAGPGVTWAYRDLATSYANAGRPVEAEELLEALLAHDSGITVRRVIDSLPPMMSLNQPYFIEDLRRVGAPAT</sequence>
<organism evidence="1 2">
    <name type="scientific">Pikeienuella piscinae</name>
    <dbReference type="NCBI Taxonomy" id="2748098"/>
    <lineage>
        <taxon>Bacteria</taxon>
        <taxon>Pseudomonadati</taxon>
        <taxon>Pseudomonadota</taxon>
        <taxon>Alphaproteobacteria</taxon>
        <taxon>Rhodobacterales</taxon>
        <taxon>Paracoccaceae</taxon>
        <taxon>Pikeienuella</taxon>
    </lineage>
</organism>
<name>A0A7L5BXC4_9RHOB</name>
<dbReference type="Proteomes" id="UP000503336">
    <property type="component" value="Chromosome"/>
</dbReference>
<dbReference type="RefSeq" id="WP_165101208.1">
    <property type="nucleotide sequence ID" value="NZ_CP049056.1"/>
</dbReference>
<dbReference type="KEGG" id="hdh:G5B40_17245"/>
<evidence type="ECO:0008006" key="3">
    <source>
        <dbReference type="Google" id="ProtNLM"/>
    </source>
</evidence>
<gene>
    <name evidence="1" type="ORF">G5B40_17245</name>
</gene>
<evidence type="ECO:0000313" key="1">
    <source>
        <dbReference type="EMBL" id="QIE57030.1"/>
    </source>
</evidence>
<accession>A0A7L5BXC4</accession>
<proteinExistence type="predicted"/>